<accession>A0ABU2LKD4</accession>
<dbReference type="InterPro" id="IPR001128">
    <property type="entry name" value="Cyt_P450"/>
</dbReference>
<reference evidence="4" key="1">
    <citation type="submission" date="2023-07" db="EMBL/GenBank/DDBJ databases">
        <title>30 novel species of actinomycetes from the DSMZ collection.</title>
        <authorList>
            <person name="Nouioui I."/>
        </authorList>
    </citation>
    <scope>NUCLEOTIDE SEQUENCE [LARGE SCALE GENOMIC DNA]</scope>
    <source>
        <strain evidence="4">DSM 44918</strain>
    </source>
</reference>
<protein>
    <submittedName>
        <fullName evidence="3">Cytochrome P450</fullName>
    </submittedName>
</protein>
<sequence length="388" mass="42561">MHIDESFFADPHGMYARLRASRSVHRVTGPGGAAAWLVTRYPDVRAALQDPRLSTNAATSHGGDYQGLPLPPALRNDLLHLDPPDHTRLRRLVAPAFTRRAIERLRPTVQAHTDTLIDAVYPAGEADLLAALALPLPLRVICGLLGLPASAGAQIASWTDALLIPGRPHAILDAMRQAEAQLRDVITHKRRHPADDLLSTLIQARDADDRLTEDELVSLSFILLAAGHDTTASMVCNGILALLDPRMHWERLLARPELLPTAIEELLRYEGPLPLAIRRFVTEDLELGGVRISAGDSVLLSLASANRDAAHFPCADEVVLDRTPNPHLSFGRGTHLCLGIPLARLQADVVFATLLRRTPKIELAVPASRLTWRPTHRTRRLESLPVTF</sequence>
<evidence type="ECO:0000313" key="3">
    <source>
        <dbReference type="EMBL" id="MDT0318052.1"/>
    </source>
</evidence>
<dbReference type="InterPro" id="IPR036396">
    <property type="entry name" value="Cyt_P450_sf"/>
</dbReference>
<comment type="similarity">
    <text evidence="1 2">Belongs to the cytochrome P450 family.</text>
</comment>
<evidence type="ECO:0000256" key="1">
    <source>
        <dbReference type="ARBA" id="ARBA00010617"/>
    </source>
</evidence>
<keyword evidence="2" id="KW-0479">Metal-binding</keyword>
<keyword evidence="2" id="KW-0349">Heme</keyword>
<dbReference type="InterPro" id="IPR017972">
    <property type="entry name" value="Cyt_P450_CS"/>
</dbReference>
<dbReference type="PANTHER" id="PTHR46696:SF6">
    <property type="entry name" value="P450, PUTATIVE (EUROFUNG)-RELATED"/>
    <property type="match status" value="1"/>
</dbReference>
<keyword evidence="2" id="KW-0408">Iron</keyword>
<dbReference type="RefSeq" id="WP_311596445.1">
    <property type="nucleotide sequence ID" value="NZ_JAVREM010000004.1"/>
</dbReference>
<gene>
    <name evidence="3" type="ORF">RNC47_06845</name>
</gene>
<dbReference type="CDD" id="cd11029">
    <property type="entry name" value="CYP107-like"/>
    <property type="match status" value="1"/>
</dbReference>
<dbReference type="SUPFAM" id="SSF48264">
    <property type="entry name" value="Cytochrome P450"/>
    <property type="match status" value="1"/>
</dbReference>
<proteinExistence type="inferred from homology"/>
<dbReference type="PROSITE" id="PS00086">
    <property type="entry name" value="CYTOCHROME_P450"/>
    <property type="match status" value="1"/>
</dbReference>
<comment type="caution">
    <text evidence="3">The sequence shown here is derived from an EMBL/GenBank/DDBJ whole genome shotgun (WGS) entry which is preliminary data.</text>
</comment>
<dbReference type="PANTHER" id="PTHR46696">
    <property type="entry name" value="P450, PUTATIVE (EUROFUNG)-RELATED"/>
    <property type="match status" value="1"/>
</dbReference>
<evidence type="ECO:0000256" key="2">
    <source>
        <dbReference type="RuleBase" id="RU000461"/>
    </source>
</evidence>
<dbReference type="Gene3D" id="1.10.630.10">
    <property type="entry name" value="Cytochrome P450"/>
    <property type="match status" value="1"/>
</dbReference>
<dbReference type="Proteomes" id="UP001183420">
    <property type="component" value="Unassembled WGS sequence"/>
</dbReference>
<dbReference type="EMBL" id="JAVREM010000004">
    <property type="protein sequence ID" value="MDT0318052.1"/>
    <property type="molecule type" value="Genomic_DNA"/>
</dbReference>
<dbReference type="PRINTS" id="PR00359">
    <property type="entry name" value="BP450"/>
</dbReference>
<keyword evidence="4" id="KW-1185">Reference proteome</keyword>
<keyword evidence="2" id="KW-0503">Monooxygenase</keyword>
<dbReference type="Pfam" id="PF00067">
    <property type="entry name" value="p450"/>
    <property type="match status" value="1"/>
</dbReference>
<evidence type="ECO:0000313" key="4">
    <source>
        <dbReference type="Proteomes" id="UP001183420"/>
    </source>
</evidence>
<dbReference type="PRINTS" id="PR00385">
    <property type="entry name" value="P450"/>
</dbReference>
<name>A0ABU2LKD4_9ACTN</name>
<organism evidence="3 4">
    <name type="scientific">Streptomyces millisiae</name>
    <dbReference type="NCBI Taxonomy" id="3075542"/>
    <lineage>
        <taxon>Bacteria</taxon>
        <taxon>Bacillati</taxon>
        <taxon>Actinomycetota</taxon>
        <taxon>Actinomycetes</taxon>
        <taxon>Kitasatosporales</taxon>
        <taxon>Streptomycetaceae</taxon>
        <taxon>Streptomyces</taxon>
    </lineage>
</organism>
<keyword evidence="2" id="KW-0560">Oxidoreductase</keyword>
<dbReference type="InterPro" id="IPR002397">
    <property type="entry name" value="Cyt_P450_B"/>
</dbReference>